<keyword evidence="3" id="KW-1185">Reference proteome</keyword>
<evidence type="ECO:0000313" key="2">
    <source>
        <dbReference type="EMBL" id="MFD1175215.1"/>
    </source>
</evidence>
<feature type="compositionally biased region" description="Polar residues" evidence="1">
    <location>
        <begin position="85"/>
        <end position="96"/>
    </location>
</feature>
<evidence type="ECO:0000256" key="1">
    <source>
        <dbReference type="SAM" id="MobiDB-lite"/>
    </source>
</evidence>
<protein>
    <submittedName>
        <fullName evidence="2">Pilus assembly protein</fullName>
    </submittedName>
</protein>
<feature type="region of interest" description="Disordered" evidence="1">
    <location>
        <begin position="85"/>
        <end position="108"/>
    </location>
</feature>
<comment type="caution">
    <text evidence="2">The sequence shown here is derived from an EMBL/GenBank/DDBJ whole genome shotgun (WGS) entry which is preliminary data.</text>
</comment>
<dbReference type="EMBL" id="JBHTLM010000001">
    <property type="protein sequence ID" value="MFD1175215.1"/>
    <property type="molecule type" value="Genomic_DNA"/>
</dbReference>
<organism evidence="2 3">
    <name type="scientific">Paenibacillus puldeungensis</name>
    <dbReference type="NCBI Taxonomy" id="696536"/>
    <lineage>
        <taxon>Bacteria</taxon>
        <taxon>Bacillati</taxon>
        <taxon>Bacillota</taxon>
        <taxon>Bacilli</taxon>
        <taxon>Bacillales</taxon>
        <taxon>Paenibacillaceae</taxon>
        <taxon>Paenibacillus</taxon>
    </lineage>
</organism>
<accession>A0ABW3RSU6</accession>
<proteinExistence type="predicted"/>
<sequence length="198" mass="22335">MLFYTVLILLFFCLYLYQSTLLGQAAAVAAERTAYTWDNSQRDDVTGAYVENKYDSLYWRLKDDGMLQIIFGWSGQNGTEQISLPSNEAPSGSLPQQKLARTGGKLPSSMQGAMRYDNQLLLRKVTVGLERIVALRPLERWMGEAKQSARSDAYVVEPVEWIRNVNLARYYGAKFTGRAKGQKMDKQEAGNALKLFGK</sequence>
<gene>
    <name evidence="2" type="ORF">ACFQ3W_02690</name>
</gene>
<dbReference type="Proteomes" id="UP001597262">
    <property type="component" value="Unassembled WGS sequence"/>
</dbReference>
<reference evidence="3" key="1">
    <citation type="journal article" date="2019" name="Int. J. Syst. Evol. Microbiol.">
        <title>The Global Catalogue of Microorganisms (GCM) 10K type strain sequencing project: providing services to taxonomists for standard genome sequencing and annotation.</title>
        <authorList>
            <consortium name="The Broad Institute Genomics Platform"/>
            <consortium name="The Broad Institute Genome Sequencing Center for Infectious Disease"/>
            <person name="Wu L."/>
            <person name="Ma J."/>
        </authorList>
    </citation>
    <scope>NUCLEOTIDE SEQUENCE [LARGE SCALE GENOMIC DNA]</scope>
    <source>
        <strain evidence="3">CCUG 59189</strain>
    </source>
</reference>
<name>A0ABW3RSU6_9BACL</name>
<evidence type="ECO:0000313" key="3">
    <source>
        <dbReference type="Proteomes" id="UP001597262"/>
    </source>
</evidence>